<dbReference type="SMART" id="SM00448">
    <property type="entry name" value="REC"/>
    <property type="match status" value="1"/>
</dbReference>
<dbReference type="PANTHER" id="PTHR43214">
    <property type="entry name" value="TWO-COMPONENT RESPONSE REGULATOR"/>
    <property type="match status" value="1"/>
</dbReference>
<evidence type="ECO:0000256" key="4">
    <source>
        <dbReference type="ARBA" id="ARBA00023163"/>
    </source>
</evidence>
<keyword evidence="3" id="KW-0238">DNA-binding</keyword>
<dbReference type="PRINTS" id="PR00038">
    <property type="entry name" value="HTHLUXR"/>
</dbReference>
<keyword evidence="1 5" id="KW-0597">Phosphoprotein</keyword>
<gene>
    <name evidence="8" type="ORF">FIV50_03425</name>
</gene>
<dbReference type="GO" id="GO:0006355">
    <property type="term" value="P:regulation of DNA-templated transcription"/>
    <property type="evidence" value="ECO:0007669"/>
    <property type="project" value="InterPro"/>
</dbReference>
<accession>A0A4Y5YMT7</accession>
<evidence type="ECO:0000256" key="5">
    <source>
        <dbReference type="PROSITE-ProRule" id="PRU00169"/>
    </source>
</evidence>
<dbReference type="SUPFAM" id="SSF52172">
    <property type="entry name" value="CheY-like"/>
    <property type="match status" value="1"/>
</dbReference>
<dbReference type="GO" id="GO:0003677">
    <property type="term" value="F:DNA binding"/>
    <property type="evidence" value="ECO:0007669"/>
    <property type="project" value="UniProtKB-KW"/>
</dbReference>
<dbReference type="RefSeq" id="WP_140036201.1">
    <property type="nucleotide sequence ID" value="NZ_CP041040.1"/>
</dbReference>
<dbReference type="CDD" id="cd06170">
    <property type="entry name" value="LuxR_C_like"/>
    <property type="match status" value="1"/>
</dbReference>
<reference evidence="8 9" key="1">
    <citation type="submission" date="2019-06" db="EMBL/GenBank/DDBJ databases">
        <title>Complete genome of Microbacterium foliorum M2.</title>
        <authorList>
            <person name="Cao G."/>
        </authorList>
    </citation>
    <scope>NUCLEOTIDE SEQUENCE [LARGE SCALE GENOMIC DNA]</scope>
    <source>
        <strain evidence="8 9">M2</strain>
    </source>
</reference>
<dbReference type="OrthoDB" id="9808843at2"/>
<dbReference type="InterPro" id="IPR016032">
    <property type="entry name" value="Sig_transdc_resp-reg_C-effctor"/>
</dbReference>
<evidence type="ECO:0000313" key="9">
    <source>
        <dbReference type="Proteomes" id="UP000316125"/>
    </source>
</evidence>
<evidence type="ECO:0000256" key="3">
    <source>
        <dbReference type="ARBA" id="ARBA00023125"/>
    </source>
</evidence>
<dbReference type="PROSITE" id="PS50110">
    <property type="entry name" value="RESPONSE_REGULATORY"/>
    <property type="match status" value="1"/>
</dbReference>
<dbReference type="Pfam" id="PF00196">
    <property type="entry name" value="GerE"/>
    <property type="match status" value="1"/>
</dbReference>
<dbReference type="Pfam" id="PF00072">
    <property type="entry name" value="Response_reg"/>
    <property type="match status" value="1"/>
</dbReference>
<proteinExistence type="predicted"/>
<evidence type="ECO:0000256" key="2">
    <source>
        <dbReference type="ARBA" id="ARBA00023015"/>
    </source>
</evidence>
<evidence type="ECO:0000313" key="8">
    <source>
        <dbReference type="EMBL" id="QDE33918.1"/>
    </source>
</evidence>
<feature type="modified residue" description="4-aspartylphosphate" evidence="5">
    <location>
        <position position="54"/>
    </location>
</feature>
<dbReference type="Gene3D" id="3.40.50.2300">
    <property type="match status" value="1"/>
</dbReference>
<feature type="domain" description="Response regulatory" evidence="7">
    <location>
        <begin position="3"/>
        <end position="120"/>
    </location>
</feature>
<dbReference type="InterPro" id="IPR058245">
    <property type="entry name" value="NreC/VraR/RcsB-like_REC"/>
</dbReference>
<protein>
    <submittedName>
        <fullName evidence="8">Response regulator transcription factor</fullName>
    </submittedName>
</protein>
<dbReference type="SMART" id="SM00421">
    <property type="entry name" value="HTH_LUXR"/>
    <property type="match status" value="1"/>
</dbReference>
<dbReference type="EMBL" id="CP041040">
    <property type="protein sequence ID" value="QDE33918.1"/>
    <property type="molecule type" value="Genomic_DNA"/>
</dbReference>
<sequence length="219" mass="23156">MIRVLIADDQAVVRAGLAVILGAEADIEVIGEAVDGADAVRLARSLRPDVVCMDIRMPGSDGIAATREIVGDAALATDVLILTTFDVDADVFAALEAGAAGFLLKGADEHTLLGAVRSVAAGDGTLDQRLTRRILHEFGERRRASTAQMPAEGPPLTERELDVLRLLAEGLSNAEIADRLFVELTTVKYHLAGILQKTGARDRLQAVLWGIRAGIVEAG</sequence>
<dbReference type="AlphaFoldDB" id="A0A4Y5YMT7"/>
<evidence type="ECO:0000256" key="1">
    <source>
        <dbReference type="ARBA" id="ARBA00022553"/>
    </source>
</evidence>
<dbReference type="CDD" id="cd17535">
    <property type="entry name" value="REC_NarL-like"/>
    <property type="match status" value="1"/>
</dbReference>
<dbReference type="InterPro" id="IPR011006">
    <property type="entry name" value="CheY-like_superfamily"/>
</dbReference>
<organism evidence="8 9">
    <name type="scientific">Microbacterium foliorum</name>
    <dbReference type="NCBI Taxonomy" id="104336"/>
    <lineage>
        <taxon>Bacteria</taxon>
        <taxon>Bacillati</taxon>
        <taxon>Actinomycetota</taxon>
        <taxon>Actinomycetes</taxon>
        <taxon>Micrococcales</taxon>
        <taxon>Microbacteriaceae</taxon>
        <taxon>Microbacterium</taxon>
    </lineage>
</organism>
<feature type="domain" description="HTH luxR-type" evidence="6">
    <location>
        <begin position="149"/>
        <end position="214"/>
    </location>
</feature>
<dbReference type="GO" id="GO:0000160">
    <property type="term" value="P:phosphorelay signal transduction system"/>
    <property type="evidence" value="ECO:0007669"/>
    <property type="project" value="InterPro"/>
</dbReference>
<evidence type="ECO:0000259" key="6">
    <source>
        <dbReference type="PROSITE" id="PS50043"/>
    </source>
</evidence>
<dbReference type="Proteomes" id="UP000316125">
    <property type="component" value="Chromosome"/>
</dbReference>
<dbReference type="PANTHER" id="PTHR43214:SF24">
    <property type="entry name" value="TRANSCRIPTIONAL REGULATORY PROTEIN NARL-RELATED"/>
    <property type="match status" value="1"/>
</dbReference>
<evidence type="ECO:0000259" key="7">
    <source>
        <dbReference type="PROSITE" id="PS50110"/>
    </source>
</evidence>
<keyword evidence="4" id="KW-0804">Transcription</keyword>
<dbReference type="PROSITE" id="PS50043">
    <property type="entry name" value="HTH_LUXR_2"/>
    <property type="match status" value="1"/>
</dbReference>
<dbReference type="InterPro" id="IPR039420">
    <property type="entry name" value="WalR-like"/>
</dbReference>
<dbReference type="InterPro" id="IPR000792">
    <property type="entry name" value="Tscrpt_reg_LuxR_C"/>
</dbReference>
<keyword evidence="2" id="KW-0805">Transcription regulation</keyword>
<name>A0A4Y5YMT7_9MICO</name>
<dbReference type="InterPro" id="IPR001789">
    <property type="entry name" value="Sig_transdc_resp-reg_receiver"/>
</dbReference>
<dbReference type="SUPFAM" id="SSF46894">
    <property type="entry name" value="C-terminal effector domain of the bipartite response regulators"/>
    <property type="match status" value="1"/>
</dbReference>